<sequence length="150" mass="16994">MIIRTLRAQHRVLLDRASELAGLAGRVRVQDDALEADHIIGGMNALLVRHLQIEDEWLYPTLMKASEENLRTFATDSFEEMGGVLGAWQAYRREWSAETIHAHPERFARATRGIVEALALRVEREEDHLYPAMDSLMATQTEPDRTSAVA</sequence>
<keyword evidence="3" id="KW-1185">Reference proteome</keyword>
<dbReference type="InterPro" id="IPR012312">
    <property type="entry name" value="Hemerythrin-like"/>
</dbReference>
<dbReference type="Pfam" id="PF01814">
    <property type="entry name" value="Hemerythrin"/>
    <property type="match status" value="1"/>
</dbReference>
<gene>
    <name evidence="2" type="ORF">GGR13_001706</name>
</gene>
<dbReference type="Gene3D" id="1.20.120.520">
    <property type="entry name" value="nmb1532 protein domain like"/>
    <property type="match status" value="1"/>
</dbReference>
<feature type="domain" description="Hemerythrin-like" evidence="1">
    <location>
        <begin position="2"/>
        <end position="132"/>
    </location>
</feature>
<evidence type="ECO:0000259" key="1">
    <source>
        <dbReference type="Pfam" id="PF01814"/>
    </source>
</evidence>
<comment type="caution">
    <text evidence="2">The sequence shown here is derived from an EMBL/GenBank/DDBJ whole genome shotgun (WGS) entry which is preliminary data.</text>
</comment>
<reference evidence="2 3" key="1">
    <citation type="submission" date="2020-08" db="EMBL/GenBank/DDBJ databases">
        <title>Genomic Encyclopedia of Type Strains, Phase IV (KMG-IV): sequencing the most valuable type-strain genomes for metagenomic binning, comparative biology and taxonomic classification.</title>
        <authorList>
            <person name="Goeker M."/>
        </authorList>
    </citation>
    <scope>NUCLEOTIDE SEQUENCE [LARGE SCALE GENOMIC DNA]</scope>
    <source>
        <strain evidence="2 3">DSM 4737</strain>
    </source>
</reference>
<organism evidence="2 3">
    <name type="scientific">Brevundimonas variabilis</name>
    <dbReference type="NCBI Taxonomy" id="74312"/>
    <lineage>
        <taxon>Bacteria</taxon>
        <taxon>Pseudomonadati</taxon>
        <taxon>Pseudomonadota</taxon>
        <taxon>Alphaproteobacteria</taxon>
        <taxon>Caulobacterales</taxon>
        <taxon>Caulobacteraceae</taxon>
        <taxon>Brevundimonas</taxon>
    </lineage>
</organism>
<accession>A0A7W9CI92</accession>
<dbReference type="AlphaFoldDB" id="A0A7W9CI92"/>
<evidence type="ECO:0000313" key="2">
    <source>
        <dbReference type="EMBL" id="MBB5746122.1"/>
    </source>
</evidence>
<proteinExistence type="predicted"/>
<name>A0A7W9CI92_9CAUL</name>
<evidence type="ECO:0000313" key="3">
    <source>
        <dbReference type="Proteomes" id="UP000545037"/>
    </source>
</evidence>
<dbReference type="EMBL" id="JACHOR010000002">
    <property type="protein sequence ID" value="MBB5746122.1"/>
    <property type="molecule type" value="Genomic_DNA"/>
</dbReference>
<protein>
    <recommendedName>
        <fullName evidence="1">Hemerythrin-like domain-containing protein</fullName>
    </recommendedName>
</protein>
<dbReference type="Proteomes" id="UP000545037">
    <property type="component" value="Unassembled WGS sequence"/>
</dbReference>
<dbReference type="RefSeq" id="WP_183213063.1">
    <property type="nucleotide sequence ID" value="NZ_JACHOR010000002.1"/>
</dbReference>